<evidence type="ECO:0008006" key="3">
    <source>
        <dbReference type="Google" id="ProtNLM"/>
    </source>
</evidence>
<dbReference type="AlphaFoldDB" id="A0A840I8A3"/>
<evidence type="ECO:0000313" key="2">
    <source>
        <dbReference type="Proteomes" id="UP000585272"/>
    </source>
</evidence>
<dbReference type="RefSeq" id="WP_183339049.1">
    <property type="nucleotide sequence ID" value="NZ_JACHNU010000001.1"/>
</dbReference>
<dbReference type="EMBL" id="JACHNU010000001">
    <property type="protein sequence ID" value="MBB4661139.1"/>
    <property type="molecule type" value="Genomic_DNA"/>
</dbReference>
<comment type="caution">
    <text evidence="1">The sequence shown here is derived from an EMBL/GenBank/DDBJ whole genome shotgun (WGS) entry which is preliminary data.</text>
</comment>
<name>A0A840I8A3_9ACTN</name>
<accession>A0A840I8A3</accession>
<keyword evidence="2" id="KW-1185">Reference proteome</keyword>
<gene>
    <name evidence="1" type="ORF">BDZ31_000712</name>
</gene>
<protein>
    <recommendedName>
        <fullName evidence="3">DUF3107 domain-containing protein</fullName>
    </recommendedName>
</protein>
<proteinExistence type="predicted"/>
<evidence type="ECO:0000313" key="1">
    <source>
        <dbReference type="EMBL" id="MBB4661139.1"/>
    </source>
</evidence>
<organism evidence="1 2">
    <name type="scientific">Conexibacter arvalis</name>
    <dbReference type="NCBI Taxonomy" id="912552"/>
    <lineage>
        <taxon>Bacteria</taxon>
        <taxon>Bacillati</taxon>
        <taxon>Actinomycetota</taxon>
        <taxon>Thermoleophilia</taxon>
        <taxon>Solirubrobacterales</taxon>
        <taxon>Conexibacteraceae</taxon>
        <taxon>Conexibacter</taxon>
    </lineage>
</organism>
<reference evidence="1 2" key="1">
    <citation type="submission" date="2020-08" db="EMBL/GenBank/DDBJ databases">
        <title>Genomic Encyclopedia of Archaeal and Bacterial Type Strains, Phase II (KMG-II): from individual species to whole genera.</title>
        <authorList>
            <person name="Goeker M."/>
        </authorList>
    </citation>
    <scope>NUCLEOTIDE SEQUENCE [LARGE SCALE GENOMIC DNA]</scope>
    <source>
        <strain evidence="1 2">DSM 23288</strain>
    </source>
</reference>
<sequence>MAGAEQRITIGFRGQTLPVRTTPDQVSGLVGALREGRGGWFDLRSEDGSIFLDLAKVEYVRIDEHEQRVGFGL</sequence>
<dbReference type="Proteomes" id="UP000585272">
    <property type="component" value="Unassembled WGS sequence"/>
</dbReference>